<name>A0A4S8KP11_DENBC</name>
<feature type="region of interest" description="Disordered" evidence="1">
    <location>
        <begin position="33"/>
        <end position="60"/>
    </location>
</feature>
<protein>
    <submittedName>
        <fullName evidence="2">Uncharacterized protein</fullName>
    </submittedName>
</protein>
<evidence type="ECO:0000313" key="3">
    <source>
        <dbReference type="Proteomes" id="UP000297245"/>
    </source>
</evidence>
<dbReference type="AlphaFoldDB" id="A0A4S8KP11"/>
<proteinExistence type="predicted"/>
<accession>A0A4S8KP11</accession>
<dbReference type="Proteomes" id="UP000297245">
    <property type="component" value="Unassembled WGS sequence"/>
</dbReference>
<evidence type="ECO:0000313" key="2">
    <source>
        <dbReference type="EMBL" id="THU77387.1"/>
    </source>
</evidence>
<feature type="compositionally biased region" description="Polar residues" evidence="1">
    <location>
        <begin position="37"/>
        <end position="48"/>
    </location>
</feature>
<evidence type="ECO:0000256" key="1">
    <source>
        <dbReference type="SAM" id="MobiDB-lite"/>
    </source>
</evidence>
<keyword evidence="3" id="KW-1185">Reference proteome</keyword>
<organism evidence="2 3">
    <name type="scientific">Dendrothele bispora (strain CBS 962.96)</name>
    <dbReference type="NCBI Taxonomy" id="1314807"/>
    <lineage>
        <taxon>Eukaryota</taxon>
        <taxon>Fungi</taxon>
        <taxon>Dikarya</taxon>
        <taxon>Basidiomycota</taxon>
        <taxon>Agaricomycotina</taxon>
        <taxon>Agaricomycetes</taxon>
        <taxon>Agaricomycetidae</taxon>
        <taxon>Agaricales</taxon>
        <taxon>Agaricales incertae sedis</taxon>
        <taxon>Dendrothele</taxon>
    </lineage>
</organism>
<reference evidence="2 3" key="1">
    <citation type="journal article" date="2019" name="Nat. Ecol. Evol.">
        <title>Megaphylogeny resolves global patterns of mushroom evolution.</title>
        <authorList>
            <person name="Varga T."/>
            <person name="Krizsan K."/>
            <person name="Foldi C."/>
            <person name="Dima B."/>
            <person name="Sanchez-Garcia M."/>
            <person name="Sanchez-Ramirez S."/>
            <person name="Szollosi G.J."/>
            <person name="Szarkandi J.G."/>
            <person name="Papp V."/>
            <person name="Albert L."/>
            <person name="Andreopoulos W."/>
            <person name="Angelini C."/>
            <person name="Antonin V."/>
            <person name="Barry K.W."/>
            <person name="Bougher N.L."/>
            <person name="Buchanan P."/>
            <person name="Buyck B."/>
            <person name="Bense V."/>
            <person name="Catcheside P."/>
            <person name="Chovatia M."/>
            <person name="Cooper J."/>
            <person name="Damon W."/>
            <person name="Desjardin D."/>
            <person name="Finy P."/>
            <person name="Geml J."/>
            <person name="Haridas S."/>
            <person name="Hughes K."/>
            <person name="Justo A."/>
            <person name="Karasinski D."/>
            <person name="Kautmanova I."/>
            <person name="Kiss B."/>
            <person name="Kocsube S."/>
            <person name="Kotiranta H."/>
            <person name="LaButti K.M."/>
            <person name="Lechner B.E."/>
            <person name="Liimatainen K."/>
            <person name="Lipzen A."/>
            <person name="Lukacs Z."/>
            <person name="Mihaltcheva S."/>
            <person name="Morgado L.N."/>
            <person name="Niskanen T."/>
            <person name="Noordeloos M.E."/>
            <person name="Ohm R.A."/>
            <person name="Ortiz-Santana B."/>
            <person name="Ovrebo C."/>
            <person name="Racz N."/>
            <person name="Riley R."/>
            <person name="Savchenko A."/>
            <person name="Shiryaev A."/>
            <person name="Soop K."/>
            <person name="Spirin V."/>
            <person name="Szebenyi C."/>
            <person name="Tomsovsky M."/>
            <person name="Tulloss R.E."/>
            <person name="Uehling J."/>
            <person name="Grigoriev I.V."/>
            <person name="Vagvolgyi C."/>
            <person name="Papp T."/>
            <person name="Martin F.M."/>
            <person name="Miettinen O."/>
            <person name="Hibbett D.S."/>
            <person name="Nagy L.G."/>
        </authorList>
    </citation>
    <scope>NUCLEOTIDE SEQUENCE [LARGE SCALE GENOMIC DNA]</scope>
    <source>
        <strain evidence="2 3">CBS 962.96</strain>
    </source>
</reference>
<sequence>MSQRLQLLQESYSAGESVIDTIKLTTQAAYDGAETSHPCTSPNMTHAASRNIPDGTYVYP</sequence>
<dbReference type="EMBL" id="ML180456">
    <property type="protein sequence ID" value="THU77387.1"/>
    <property type="molecule type" value="Genomic_DNA"/>
</dbReference>
<gene>
    <name evidence="2" type="ORF">K435DRAFT_877927</name>
</gene>